<dbReference type="InterPro" id="IPR006102">
    <property type="entry name" value="Ig-like_GH2"/>
</dbReference>
<dbReference type="Gene3D" id="2.60.40.10">
    <property type="entry name" value="Immunoglobulins"/>
    <property type="match status" value="1"/>
</dbReference>
<evidence type="ECO:0000313" key="7">
    <source>
        <dbReference type="EMBL" id="KAK7744782.1"/>
    </source>
</evidence>
<keyword evidence="2" id="KW-0378">Hydrolase</keyword>
<dbReference type="GO" id="GO:0004553">
    <property type="term" value="F:hydrolase activity, hydrolyzing O-glycosyl compounds"/>
    <property type="evidence" value="ECO:0007669"/>
    <property type="project" value="InterPro"/>
</dbReference>
<dbReference type="PANTHER" id="PTHR42732">
    <property type="entry name" value="BETA-GALACTOSIDASE"/>
    <property type="match status" value="1"/>
</dbReference>
<dbReference type="GO" id="GO:0005975">
    <property type="term" value="P:carbohydrate metabolic process"/>
    <property type="evidence" value="ECO:0007669"/>
    <property type="project" value="InterPro"/>
</dbReference>
<dbReference type="InterPro" id="IPR051913">
    <property type="entry name" value="GH2_Domain-Containing"/>
</dbReference>
<keyword evidence="8" id="KW-1185">Reference proteome</keyword>
<dbReference type="SUPFAM" id="SSF49303">
    <property type="entry name" value="beta-Galactosidase/glucuronidase domain"/>
    <property type="match status" value="1"/>
</dbReference>
<evidence type="ECO:0000256" key="2">
    <source>
        <dbReference type="ARBA" id="ARBA00022801"/>
    </source>
</evidence>
<dbReference type="SUPFAM" id="SSF49785">
    <property type="entry name" value="Galactose-binding domain-like"/>
    <property type="match status" value="1"/>
</dbReference>
<feature type="domain" description="Glycoside hydrolase family 2 catalytic" evidence="5">
    <location>
        <begin position="409"/>
        <end position="536"/>
    </location>
</feature>
<dbReference type="Gene3D" id="3.20.20.80">
    <property type="entry name" value="Glycosidases"/>
    <property type="match status" value="1"/>
</dbReference>
<dbReference type="InterPro" id="IPR006104">
    <property type="entry name" value="Glyco_hydro_2_N"/>
</dbReference>
<dbReference type="AlphaFoldDB" id="A0AAN9YJ52"/>
<gene>
    <name evidence="7" type="ORF">SLS62_010015</name>
</gene>
<evidence type="ECO:0000259" key="6">
    <source>
        <dbReference type="Pfam" id="PF02837"/>
    </source>
</evidence>
<accession>A0AAN9YJ52</accession>
<feature type="domain" description="Glycosyl hydrolases family 2 sugar binding" evidence="6">
    <location>
        <begin position="112"/>
        <end position="173"/>
    </location>
</feature>
<comment type="caution">
    <text evidence="7">The sequence shown here is derived from an EMBL/GenBank/DDBJ whole genome shotgun (WGS) entry which is preliminary data.</text>
</comment>
<dbReference type="InterPro" id="IPR013783">
    <property type="entry name" value="Ig-like_fold"/>
</dbReference>
<evidence type="ECO:0000259" key="4">
    <source>
        <dbReference type="Pfam" id="PF00703"/>
    </source>
</evidence>
<evidence type="ECO:0000256" key="1">
    <source>
        <dbReference type="ARBA" id="ARBA00007401"/>
    </source>
</evidence>
<dbReference type="SUPFAM" id="SSF51445">
    <property type="entry name" value="(Trans)glycosidases"/>
    <property type="match status" value="1"/>
</dbReference>
<evidence type="ECO:0008006" key="9">
    <source>
        <dbReference type="Google" id="ProtNLM"/>
    </source>
</evidence>
<feature type="domain" description="Glycoside hydrolase family 2 immunoglobulin-like beta-sandwich" evidence="4">
    <location>
        <begin position="330"/>
        <end position="367"/>
    </location>
</feature>
<proteinExistence type="inferred from homology"/>
<keyword evidence="3" id="KW-0326">Glycosidase</keyword>
<dbReference type="EMBL" id="JAKJXP020000115">
    <property type="protein sequence ID" value="KAK7744782.1"/>
    <property type="molecule type" value="Genomic_DNA"/>
</dbReference>
<organism evidence="7 8">
    <name type="scientific">Diatrype stigma</name>
    <dbReference type="NCBI Taxonomy" id="117547"/>
    <lineage>
        <taxon>Eukaryota</taxon>
        <taxon>Fungi</taxon>
        <taxon>Dikarya</taxon>
        <taxon>Ascomycota</taxon>
        <taxon>Pezizomycotina</taxon>
        <taxon>Sordariomycetes</taxon>
        <taxon>Xylariomycetidae</taxon>
        <taxon>Xylariales</taxon>
        <taxon>Diatrypaceae</taxon>
        <taxon>Diatrype</taxon>
    </lineage>
</organism>
<evidence type="ECO:0000313" key="8">
    <source>
        <dbReference type="Proteomes" id="UP001320420"/>
    </source>
</evidence>
<name>A0AAN9YJ52_9PEZI</name>
<dbReference type="InterPro" id="IPR036156">
    <property type="entry name" value="Beta-gal/glucu_dom_sf"/>
</dbReference>
<dbReference type="InterPro" id="IPR006103">
    <property type="entry name" value="Glyco_hydro_2_cat"/>
</dbReference>
<evidence type="ECO:0000259" key="5">
    <source>
        <dbReference type="Pfam" id="PF02836"/>
    </source>
</evidence>
<dbReference type="Pfam" id="PF02837">
    <property type="entry name" value="Glyco_hydro_2_N"/>
    <property type="match status" value="1"/>
</dbReference>
<protein>
    <recommendedName>
        <fullName evidence="9">Glycoside hydrolase family 2</fullName>
    </recommendedName>
</protein>
<dbReference type="Pfam" id="PF00703">
    <property type="entry name" value="Glyco_hydro_2"/>
    <property type="match status" value="1"/>
</dbReference>
<dbReference type="Proteomes" id="UP001320420">
    <property type="component" value="Unassembled WGS sequence"/>
</dbReference>
<sequence length="692" mass="77456">MAYHSKDTYPRPDFVHTNQQWSPINDGWTLLYDDDDVGLQEAWHLNGVPDKVALTASAISEAEAEAQRLAAFPELKEKGYAPKSRTENAKRPINVPFAFQTPASGLHDIEAHEVLWYERTFVDPRAKADGGDRVLLRFGAVDYEMALWASGQLVGKHRGGHVPFDLDVTDALANAWKNTGKGEVRLVMRVRDSPYDLAQPRGKQYWGPQPESIFYTPSSGIWQTVWTEVVPSTRIGNSSYGTILKSNNISEGILEAKVAILGRRSGQKYAVEIEGKLHGIPVATQKVDLPKEKDYAFIDLNLSLTKDQKLTAPHALVEAAPLNNSRAWADGVALWSPDYPTLYDVIIRLYDSSGKVIDEVNTYTGFRNLDWSRGDRTFRLNGEPLFQALCLDQGYWPETGLTPPSPESLKNDILLSKKLGLNGCRKHQKVEDPIFLYWADKLGYLVWGEIANAYEFTPEYTANFEQEWKEAVLRDINHPSIVTWTPVNESWAYPSLKDNVAQRNHIRSLYYQTKNLDPTRPVNDNCGWEHVLTDLSTFHDYSDAPELAKSCATLEGVLGTKLGGRGFFVGPIVDASGRTIDEGAKHREGAPVLNTEFGGVNIKPAAGGQAGERDWGYTTASDPQDLLKRIEALMMAIVGPGHCCAFVYTQLTDIEQEVNGLYTYDRKEKIPPADVKKVIDRVMKVYYDSLKK</sequence>
<dbReference type="PANTHER" id="PTHR42732:SF4">
    <property type="entry name" value="BETA-MANNOSIDASE"/>
    <property type="match status" value="1"/>
</dbReference>
<evidence type="ECO:0000256" key="3">
    <source>
        <dbReference type="ARBA" id="ARBA00023295"/>
    </source>
</evidence>
<dbReference type="InterPro" id="IPR017853">
    <property type="entry name" value="GH"/>
</dbReference>
<dbReference type="Pfam" id="PF02836">
    <property type="entry name" value="Glyco_hydro_2_C"/>
    <property type="match status" value="1"/>
</dbReference>
<dbReference type="InterPro" id="IPR008979">
    <property type="entry name" value="Galactose-bd-like_sf"/>
</dbReference>
<dbReference type="Gene3D" id="2.60.120.260">
    <property type="entry name" value="Galactose-binding domain-like"/>
    <property type="match status" value="1"/>
</dbReference>
<comment type="similarity">
    <text evidence="1">Belongs to the glycosyl hydrolase 2 family.</text>
</comment>
<reference evidence="7 8" key="1">
    <citation type="submission" date="2024-02" db="EMBL/GenBank/DDBJ databases">
        <title>De novo assembly and annotation of 12 fungi associated with fruit tree decline syndrome in Ontario, Canada.</title>
        <authorList>
            <person name="Sulman M."/>
            <person name="Ellouze W."/>
            <person name="Ilyukhin E."/>
        </authorList>
    </citation>
    <scope>NUCLEOTIDE SEQUENCE [LARGE SCALE GENOMIC DNA]</scope>
    <source>
        <strain evidence="7 8">M11/M66-122</strain>
    </source>
</reference>